<dbReference type="InterPro" id="IPR040262">
    <property type="entry name" value="At4g38062-like"/>
</dbReference>
<dbReference type="AlphaFoldDB" id="A0A6A3A6N1"/>
<protein>
    <submittedName>
        <fullName evidence="2">Uncharacterized protein</fullName>
    </submittedName>
</protein>
<evidence type="ECO:0000313" key="3">
    <source>
        <dbReference type="Proteomes" id="UP000436088"/>
    </source>
</evidence>
<name>A0A6A3A6N1_HIBSY</name>
<comment type="caution">
    <text evidence="2">The sequence shown here is derived from an EMBL/GenBank/DDBJ whole genome shotgun (WGS) entry which is preliminary data.</text>
</comment>
<dbReference type="PANTHER" id="PTHR45287:SF4">
    <property type="entry name" value="OS03G0691500 PROTEIN"/>
    <property type="match status" value="1"/>
</dbReference>
<dbReference type="PANTHER" id="PTHR45287">
    <property type="entry name" value="OS03G0691500 PROTEIN"/>
    <property type="match status" value="1"/>
</dbReference>
<sequence>MKRVESLDQIEERWLETQEELQRHKEMLEEACRCQCELEDQSVRMKNESGEKLQEVCDALENANIELAEERERTATLIKRIESSDHLEEKIIEASLLAQVEVEETVNKEKAELVRITEEKDGIIVNLQQQVASLEQELKARENDKVMEALVDELKIENKNLLESNTMLSTDRENMLGFITSLGDRIGELCSEDGKLMGLLGRIVESDELYGTLKESNKSLISSPAIRKTD</sequence>
<dbReference type="EMBL" id="VEPZ02001033">
    <property type="protein sequence ID" value="KAE8700001.1"/>
    <property type="molecule type" value="Genomic_DNA"/>
</dbReference>
<dbReference type="Proteomes" id="UP000436088">
    <property type="component" value="Unassembled WGS sequence"/>
</dbReference>
<evidence type="ECO:0000256" key="1">
    <source>
        <dbReference type="SAM" id="Coils"/>
    </source>
</evidence>
<accession>A0A6A3A6N1</accession>
<keyword evidence="1" id="KW-0175">Coiled coil</keyword>
<gene>
    <name evidence="2" type="ORF">F3Y22_tig00110569pilonHSYRG00291</name>
</gene>
<organism evidence="2 3">
    <name type="scientific">Hibiscus syriacus</name>
    <name type="common">Rose of Sharon</name>
    <dbReference type="NCBI Taxonomy" id="106335"/>
    <lineage>
        <taxon>Eukaryota</taxon>
        <taxon>Viridiplantae</taxon>
        <taxon>Streptophyta</taxon>
        <taxon>Embryophyta</taxon>
        <taxon>Tracheophyta</taxon>
        <taxon>Spermatophyta</taxon>
        <taxon>Magnoliopsida</taxon>
        <taxon>eudicotyledons</taxon>
        <taxon>Gunneridae</taxon>
        <taxon>Pentapetalae</taxon>
        <taxon>rosids</taxon>
        <taxon>malvids</taxon>
        <taxon>Malvales</taxon>
        <taxon>Malvaceae</taxon>
        <taxon>Malvoideae</taxon>
        <taxon>Hibiscus</taxon>
    </lineage>
</organism>
<reference evidence="2" key="1">
    <citation type="submission" date="2019-09" db="EMBL/GenBank/DDBJ databases">
        <title>Draft genome information of white flower Hibiscus syriacus.</title>
        <authorList>
            <person name="Kim Y.-M."/>
        </authorList>
    </citation>
    <scope>NUCLEOTIDE SEQUENCE [LARGE SCALE GENOMIC DNA]</scope>
    <source>
        <strain evidence="2">YM2019G1</strain>
    </source>
</reference>
<feature type="coiled-coil region" evidence="1">
    <location>
        <begin position="7"/>
        <end position="144"/>
    </location>
</feature>
<proteinExistence type="predicted"/>
<keyword evidence="3" id="KW-1185">Reference proteome</keyword>
<evidence type="ECO:0000313" key="2">
    <source>
        <dbReference type="EMBL" id="KAE8700001.1"/>
    </source>
</evidence>